<name>A0A409XXN0_9AGAR</name>
<evidence type="ECO:0000313" key="2">
    <source>
        <dbReference type="Proteomes" id="UP000284706"/>
    </source>
</evidence>
<dbReference type="STRING" id="231916.A0A409XXN0"/>
<dbReference type="InterPro" id="IPR035985">
    <property type="entry name" value="Ubiquitin-activating_enz"/>
</dbReference>
<dbReference type="Gene3D" id="3.40.50.720">
    <property type="entry name" value="NAD(P)-binding Rossmann-like Domain"/>
    <property type="match status" value="2"/>
</dbReference>
<organism evidence="1 2">
    <name type="scientific">Gymnopilus dilepis</name>
    <dbReference type="NCBI Taxonomy" id="231916"/>
    <lineage>
        <taxon>Eukaryota</taxon>
        <taxon>Fungi</taxon>
        <taxon>Dikarya</taxon>
        <taxon>Basidiomycota</taxon>
        <taxon>Agaricomycotina</taxon>
        <taxon>Agaricomycetes</taxon>
        <taxon>Agaricomycetidae</taxon>
        <taxon>Agaricales</taxon>
        <taxon>Agaricineae</taxon>
        <taxon>Hymenogastraceae</taxon>
        <taxon>Gymnopilus</taxon>
    </lineage>
</organism>
<evidence type="ECO:0000313" key="1">
    <source>
        <dbReference type="EMBL" id="PPQ95518.1"/>
    </source>
</evidence>
<protein>
    <submittedName>
        <fullName evidence="1">Uncharacterized protein</fullName>
    </submittedName>
</protein>
<dbReference type="Proteomes" id="UP000284706">
    <property type="component" value="Unassembled WGS sequence"/>
</dbReference>
<dbReference type="EMBL" id="NHYE01001424">
    <property type="protein sequence ID" value="PPQ95518.1"/>
    <property type="molecule type" value="Genomic_DNA"/>
</dbReference>
<comment type="caution">
    <text evidence="1">The sequence shown here is derived from an EMBL/GenBank/DDBJ whole genome shotgun (WGS) entry which is preliminary data.</text>
</comment>
<accession>A0A409XXN0</accession>
<gene>
    <name evidence="1" type="ORF">CVT26_008546</name>
</gene>
<reference evidence="1 2" key="1">
    <citation type="journal article" date="2018" name="Evol. Lett.">
        <title>Horizontal gene cluster transfer increased hallucinogenic mushroom diversity.</title>
        <authorList>
            <person name="Reynolds H.T."/>
            <person name="Vijayakumar V."/>
            <person name="Gluck-Thaler E."/>
            <person name="Korotkin H.B."/>
            <person name="Matheny P.B."/>
            <person name="Slot J.C."/>
        </authorList>
    </citation>
    <scope>NUCLEOTIDE SEQUENCE [LARGE SCALE GENOMIC DNA]</scope>
    <source>
        <strain evidence="1 2">SRW20</strain>
    </source>
</reference>
<sequence>MDIDEAAIDEGLYSRQLYVLGHEAMKKMAASNVLIVGMKGLGVEIDIGKPRAAATLPRLAELNTYVPVRDLGGKPGDEITVELIKGFHVVVLCNVSYQKQLEINDWTHENGVHFIAAETRGLFGSAFNDFGPKFTCVDPTGEQPLTGMIVSIDKAS</sequence>
<dbReference type="GO" id="GO:0008641">
    <property type="term" value="F:ubiquitin-like modifier activating enzyme activity"/>
    <property type="evidence" value="ECO:0007669"/>
    <property type="project" value="InterPro"/>
</dbReference>
<dbReference type="SUPFAM" id="SSF69572">
    <property type="entry name" value="Activating enzymes of the ubiquitin-like proteins"/>
    <property type="match status" value="1"/>
</dbReference>
<dbReference type="InParanoid" id="A0A409XXN0"/>
<dbReference type="OrthoDB" id="10252231at2759"/>
<keyword evidence="2" id="KW-1185">Reference proteome</keyword>
<proteinExistence type="predicted"/>
<dbReference type="AlphaFoldDB" id="A0A409XXN0"/>